<organism evidence="1 2">
    <name type="scientific">Burkholderia ambifaria MEX-5</name>
    <dbReference type="NCBI Taxonomy" id="396597"/>
    <lineage>
        <taxon>Bacteria</taxon>
        <taxon>Pseudomonadati</taxon>
        <taxon>Pseudomonadota</taxon>
        <taxon>Betaproteobacteria</taxon>
        <taxon>Burkholderiales</taxon>
        <taxon>Burkholderiaceae</taxon>
        <taxon>Burkholderia</taxon>
        <taxon>Burkholderia cepacia complex</taxon>
    </lineage>
</organism>
<dbReference type="Proteomes" id="UP000004814">
    <property type="component" value="Unassembled WGS sequence"/>
</dbReference>
<proteinExistence type="predicted"/>
<protein>
    <submittedName>
        <fullName evidence="1">Uncharacterized protein</fullName>
    </submittedName>
</protein>
<comment type="caution">
    <text evidence="1">The sequence shown here is derived from an EMBL/GenBank/DDBJ whole genome shotgun (WGS) entry which is preliminary data.</text>
</comment>
<accession>B1TFR5</accession>
<dbReference type="AlphaFoldDB" id="B1TFR5"/>
<sequence length="197" mass="21232">MRARLARRQGDTVRHRCGWRGIVMIRRDAPPAGMPDFSPQTVKPLLPQALGGTVTGCREADGCRLLASQMRGIGSAHNAAIGEGLGQHASVDVIGPQGSMASLIGFLAQTPKPIPLIFTVSVNTTIRTMGRTFFGMKRMLVELGDNPAANQVRRGGAFLKNRLCQLDRVALDPDFRAVRTADRAQVAPAVIPVHYLV</sequence>
<evidence type="ECO:0000313" key="1">
    <source>
        <dbReference type="EMBL" id="EDT37591.1"/>
    </source>
</evidence>
<reference evidence="1 2" key="1">
    <citation type="submission" date="2008-03" db="EMBL/GenBank/DDBJ databases">
        <title>Sequencing of the draft genome and assembly of Burkholderia ambifaria MEX-5.</title>
        <authorList>
            <consortium name="US DOE Joint Genome Institute (JGI-PGF)"/>
            <person name="Copeland A."/>
            <person name="Lucas S."/>
            <person name="Lapidus A."/>
            <person name="Glavina del Rio T."/>
            <person name="Dalin E."/>
            <person name="Tice H."/>
            <person name="Bruce D."/>
            <person name="Goodwin L."/>
            <person name="Pitluck S."/>
            <person name="Larimer F."/>
            <person name="Land M.L."/>
            <person name="Hauser L."/>
            <person name="Tiedje J."/>
            <person name="Richardson P."/>
        </authorList>
    </citation>
    <scope>NUCLEOTIDE SEQUENCE [LARGE SCALE GENOMIC DNA]</scope>
    <source>
        <strain evidence="1 2">MEX-5</strain>
    </source>
</reference>
<dbReference type="EMBL" id="ABLK01000426">
    <property type="protein sequence ID" value="EDT37591.1"/>
    <property type="molecule type" value="Genomic_DNA"/>
</dbReference>
<name>B1TFR5_9BURK</name>
<gene>
    <name evidence="1" type="ORF">BamMEX5DRAFT_6631</name>
</gene>
<evidence type="ECO:0000313" key="2">
    <source>
        <dbReference type="Proteomes" id="UP000004814"/>
    </source>
</evidence>